<dbReference type="VEuPathDB" id="TriTrypDB:LPMP_204410"/>
<evidence type="ECO:0000256" key="1">
    <source>
        <dbReference type="SAM" id="MobiDB-lite"/>
    </source>
</evidence>
<dbReference type="AlphaFoldDB" id="A0A088RQ06"/>
<keyword evidence="3" id="KW-1185">Reference proteome</keyword>
<sequence length="865" mass="93907">MTFSPTRVARSVLCQVASRASYLFARSTAPLPHPFLPSPQPSLTSFTSSDFSDFVICTRSLVALTRSCGNSAADAHLLRCVRECTDATLHTLSSLPPGDHVPADICVVLLVILRASARFWQEDRCAALGQWLAEHVDAMALRTWRPRVLVAVIHAFAKACPSQAHLPFVRDCLVRLQQCEAQLTEHDVATLLWCIATLQVDESQLPLWSSLCKRAALLFSHMNRVSRLTVTQALLLQCHHLCESQAELLRIVHAANRDSTELTSLDEDRYDGGRWHSGRGPRRTDSGDSASFLSSSTPGSMDSTSQLLQYTTHALSDESLVRLLITLFERSEEPCEHLRLVVAHLSLRCSLSDQLCLQLLRFTQPRCTAVALHVADPAEQRLPACASLTAQSPETSVLLRTARQHAVRQLIRVVHSGVVQLPRDIIEVLCIEHGGLCTSLIPQSKLHPGSAIDEESAGTVWTAIVKILCDTLSDSARALDFVNGEELWGWHCITAYLRAVSATNGGLASEKAASLSTTLGSLEQKLNPTTSPPRYWPNARERKTRCTEVVLASTRCGGTQLLTYCAATTSPYDTALTLLGECVRELSTPPAVLLVSTMLKLLSAVDKAPAVVATLVQPLKLLLLAQLETNTAHASGMLPGLIQYITNTLAHPLAVGQAASCVRVSDAVLDVYLRLLIQEQQETLSAVQSELLVQCLQERRMNAAALENAFMMLMTRRLGQTASFLSTVRLPIAALSTLVELTGALPRSKAASTTATTTMIISTLLDLLIQQAIPACATAEELISGAVVLRDDAVADMQRTSALAAAVQARGLSLLRSTEVIWTPLQKAYLIAALVCVNVDPTPELLQALRGEGRTQVEEVVDSTK</sequence>
<feature type="compositionally biased region" description="Low complexity" evidence="1">
    <location>
        <begin position="287"/>
        <end position="301"/>
    </location>
</feature>
<organism evidence="2 3">
    <name type="scientific">Leishmania panamensis</name>
    <dbReference type="NCBI Taxonomy" id="5679"/>
    <lineage>
        <taxon>Eukaryota</taxon>
        <taxon>Discoba</taxon>
        <taxon>Euglenozoa</taxon>
        <taxon>Kinetoplastea</taxon>
        <taxon>Metakinetoplastina</taxon>
        <taxon>Trypanosomatida</taxon>
        <taxon>Trypanosomatidae</taxon>
        <taxon>Leishmaniinae</taxon>
        <taxon>Leishmania</taxon>
        <taxon>Leishmania guyanensis species complex</taxon>
    </lineage>
</organism>
<dbReference type="RefSeq" id="XP_010698642.1">
    <property type="nucleotide sequence ID" value="XM_010700340.1"/>
</dbReference>
<reference evidence="2 3" key="1">
    <citation type="journal article" date="2015" name="Sci. Rep.">
        <title>The genome of Leishmania panamensis: insights into genomics of the L. (Viannia) subgenus.</title>
        <authorList>
            <person name="Llanes A."/>
            <person name="Restrepo C.M."/>
            <person name="Vecchio G.D."/>
            <person name="Anguizola F.J."/>
            <person name="Lleonart R."/>
        </authorList>
    </citation>
    <scope>NUCLEOTIDE SEQUENCE [LARGE SCALE GENOMIC DNA]</scope>
    <source>
        <strain evidence="2 3">MHOM/PA/94/PSC-1</strain>
    </source>
</reference>
<dbReference type="KEGG" id="lpan:LPMP_204410"/>
<dbReference type="VEuPathDB" id="TriTrypDB:LPAL13_200050900"/>
<dbReference type="GeneID" id="22574652"/>
<accession>A0A088RQ06</accession>
<feature type="region of interest" description="Disordered" evidence="1">
    <location>
        <begin position="272"/>
        <end position="301"/>
    </location>
</feature>
<dbReference type="EMBL" id="CP009389">
    <property type="protein sequence ID" value="AIN97935.1"/>
    <property type="molecule type" value="Genomic_DNA"/>
</dbReference>
<proteinExistence type="predicted"/>
<evidence type="ECO:0000313" key="2">
    <source>
        <dbReference type="EMBL" id="AIN97935.1"/>
    </source>
</evidence>
<evidence type="ECO:0000313" key="3">
    <source>
        <dbReference type="Proteomes" id="UP000063063"/>
    </source>
</evidence>
<dbReference type="OrthoDB" id="273018at2759"/>
<protein>
    <submittedName>
        <fullName evidence="2">Uncharacterized protein</fullName>
    </submittedName>
</protein>
<name>A0A088RQ06_LEIPA</name>
<gene>
    <name evidence="2" type="ORF">LPMP_204410</name>
</gene>
<dbReference type="eggNOG" id="ENOG502SH21">
    <property type="taxonomic scope" value="Eukaryota"/>
</dbReference>
<dbReference type="Proteomes" id="UP000063063">
    <property type="component" value="Chromosome 20"/>
</dbReference>